<evidence type="ECO:0000313" key="1">
    <source>
        <dbReference type="EMBL" id="EFE95453.1"/>
    </source>
</evidence>
<dbReference type="EMBL" id="ADBY01000047">
    <property type="protein sequence ID" value="EFE95453.1"/>
    <property type="molecule type" value="Genomic_DNA"/>
</dbReference>
<proteinExistence type="predicted"/>
<comment type="caution">
    <text evidence="1">The sequence shown here is derived from an EMBL/GenBank/DDBJ whole genome shotgun (WGS) entry which is preliminary data.</text>
</comment>
<evidence type="ECO:0000313" key="2">
    <source>
        <dbReference type="Proteomes" id="UP000005723"/>
    </source>
</evidence>
<name>D4E3X3_SEROD</name>
<keyword evidence="2" id="KW-1185">Reference proteome</keyword>
<dbReference type="HOGENOM" id="CLU_194630_0_0_6"/>
<protein>
    <submittedName>
        <fullName evidence="1">Uncharacterized protein</fullName>
    </submittedName>
</protein>
<accession>D4E3X3</accession>
<gene>
    <name evidence="1" type="ORF">HMPREF0758_2873</name>
</gene>
<reference evidence="1 2" key="1">
    <citation type="submission" date="2010-01" db="EMBL/GenBank/DDBJ databases">
        <authorList>
            <person name="Muzny D."/>
            <person name="Qin X."/>
            <person name="Deng J."/>
            <person name="Jiang H."/>
            <person name="Liu Y."/>
            <person name="Qu J."/>
            <person name="Song X.-Z."/>
            <person name="Zhang L."/>
            <person name="Thornton R."/>
            <person name="Coyle M."/>
            <person name="Francisco L."/>
            <person name="Jackson L."/>
            <person name="Javaid M."/>
            <person name="Korchina V."/>
            <person name="Kovar C."/>
            <person name="Mata R."/>
            <person name="Mathew T."/>
            <person name="Ngo R."/>
            <person name="Nguyen L."/>
            <person name="Nguyen N."/>
            <person name="Okwuonu G."/>
            <person name="Ongeri F."/>
            <person name="Pham C."/>
            <person name="Simmons D."/>
            <person name="Wilczek-Boney K."/>
            <person name="Hale W."/>
            <person name="Jakkamsetti A."/>
            <person name="Pham P."/>
            <person name="Ruth R."/>
            <person name="San Lucas F."/>
            <person name="Warren J."/>
            <person name="Zhang J."/>
            <person name="Zhao Z."/>
            <person name="Zhou C."/>
            <person name="Zhu D."/>
            <person name="Lee S."/>
            <person name="Bess C."/>
            <person name="Blankenburg K."/>
            <person name="Forbes L."/>
            <person name="Fu Q."/>
            <person name="Gubbala S."/>
            <person name="Hirani K."/>
            <person name="Jayaseelan J.C."/>
            <person name="Lara F."/>
            <person name="Munidasa M."/>
            <person name="Palculict T."/>
            <person name="Patil S."/>
            <person name="Pu L.-L."/>
            <person name="Saada N."/>
            <person name="Tang L."/>
            <person name="Weissenberger G."/>
            <person name="Zhu Y."/>
            <person name="Hemphill L."/>
            <person name="Shang Y."/>
            <person name="Youmans B."/>
            <person name="Ayvaz T."/>
            <person name="Ross M."/>
            <person name="Santibanez J."/>
            <person name="Aqrawi P."/>
            <person name="Gross S."/>
            <person name="Joshi V."/>
            <person name="Fowler G."/>
            <person name="Nazareth L."/>
            <person name="Reid J."/>
            <person name="Worley K."/>
            <person name="Petrosino J."/>
            <person name="Highlander S."/>
            <person name="Gibbs R."/>
        </authorList>
    </citation>
    <scope>NUCLEOTIDE SEQUENCE [LARGE SCALE GENOMIC DNA]</scope>
    <source>
        <strain evidence="1 2">DSM 4582</strain>
    </source>
</reference>
<organism evidence="1 2">
    <name type="scientific">Serratia odorifera DSM 4582</name>
    <dbReference type="NCBI Taxonomy" id="667129"/>
    <lineage>
        <taxon>Bacteria</taxon>
        <taxon>Pseudomonadati</taxon>
        <taxon>Pseudomonadota</taxon>
        <taxon>Gammaproteobacteria</taxon>
        <taxon>Enterobacterales</taxon>
        <taxon>Yersiniaceae</taxon>
        <taxon>Serratia</taxon>
    </lineage>
</organism>
<dbReference type="Proteomes" id="UP000005723">
    <property type="component" value="Unassembled WGS sequence"/>
</dbReference>
<dbReference type="AlphaFoldDB" id="D4E3X3"/>
<sequence length="66" mass="7631">MSLSENAKRNETSLLLFHRQSVTAENVLERTVFLGFLLKGSKPDINVVEITGTNRGLRDFFRRFFI</sequence>